<evidence type="ECO:0000313" key="3">
    <source>
        <dbReference type="Proteomes" id="UP000215335"/>
    </source>
</evidence>
<evidence type="ECO:0000313" key="2">
    <source>
        <dbReference type="EMBL" id="OXU21293.1"/>
    </source>
</evidence>
<protein>
    <submittedName>
        <fullName evidence="2">Uncharacterized protein</fullName>
    </submittedName>
</protein>
<dbReference type="Proteomes" id="UP000215335">
    <property type="component" value="Unassembled WGS sequence"/>
</dbReference>
<reference evidence="2 3" key="1">
    <citation type="journal article" date="2017" name="Curr. Biol.">
        <title>The Evolution of Venom by Co-option of Single-Copy Genes.</title>
        <authorList>
            <person name="Martinson E.O."/>
            <person name="Mrinalini"/>
            <person name="Kelkar Y.D."/>
            <person name="Chang C.H."/>
            <person name="Werren J.H."/>
        </authorList>
    </citation>
    <scope>NUCLEOTIDE SEQUENCE [LARGE SCALE GENOMIC DNA]</scope>
    <source>
        <strain evidence="2 3">Alberta</strain>
        <tissue evidence="2">Whole body</tissue>
    </source>
</reference>
<comment type="caution">
    <text evidence="2">The sequence shown here is derived from an EMBL/GenBank/DDBJ whole genome shotgun (WGS) entry which is preliminary data.</text>
</comment>
<organism evidence="2 3">
    <name type="scientific">Trichomalopsis sarcophagae</name>
    <dbReference type="NCBI Taxonomy" id="543379"/>
    <lineage>
        <taxon>Eukaryota</taxon>
        <taxon>Metazoa</taxon>
        <taxon>Ecdysozoa</taxon>
        <taxon>Arthropoda</taxon>
        <taxon>Hexapoda</taxon>
        <taxon>Insecta</taxon>
        <taxon>Pterygota</taxon>
        <taxon>Neoptera</taxon>
        <taxon>Endopterygota</taxon>
        <taxon>Hymenoptera</taxon>
        <taxon>Apocrita</taxon>
        <taxon>Proctotrupomorpha</taxon>
        <taxon>Chalcidoidea</taxon>
        <taxon>Pteromalidae</taxon>
        <taxon>Pteromalinae</taxon>
        <taxon>Trichomalopsis</taxon>
    </lineage>
</organism>
<proteinExistence type="predicted"/>
<evidence type="ECO:0000256" key="1">
    <source>
        <dbReference type="SAM" id="SignalP"/>
    </source>
</evidence>
<gene>
    <name evidence="2" type="ORF">TSAR_009258</name>
</gene>
<keyword evidence="1" id="KW-0732">Signal</keyword>
<feature type="chain" id="PRO_5011216886" evidence="1">
    <location>
        <begin position="26"/>
        <end position="74"/>
    </location>
</feature>
<dbReference type="EMBL" id="NNAY01002426">
    <property type="protein sequence ID" value="OXU21293.1"/>
    <property type="molecule type" value="Genomic_DNA"/>
</dbReference>
<name>A0A232ESF7_9HYME</name>
<sequence length="74" mass="8400">MRSKISMRCLFLIFVILLAINTAYGLEKHSTLCRKYGVNCGFNPHKWSIYPKMVNPDAQERISSTVVPSVNTIP</sequence>
<feature type="signal peptide" evidence="1">
    <location>
        <begin position="1"/>
        <end position="25"/>
    </location>
</feature>
<dbReference type="AlphaFoldDB" id="A0A232ESF7"/>
<accession>A0A232ESF7</accession>
<keyword evidence="3" id="KW-1185">Reference proteome</keyword>